<evidence type="ECO:0000313" key="9">
    <source>
        <dbReference type="EMBL" id="WFC95228.1"/>
    </source>
</evidence>
<keyword evidence="3 4" id="KW-0648">Protein biosynthesis</keyword>
<evidence type="ECO:0000256" key="6">
    <source>
        <dbReference type="SAM" id="Coils"/>
    </source>
</evidence>
<dbReference type="InterPro" id="IPR016650">
    <property type="entry name" value="eIF3e"/>
</dbReference>
<dbReference type="CDD" id="cd21378">
    <property type="entry name" value="eIF3E"/>
    <property type="match status" value="1"/>
</dbReference>
<keyword evidence="10" id="KW-1185">Reference proteome</keyword>
<evidence type="ECO:0000256" key="3">
    <source>
        <dbReference type="ARBA" id="ARBA00022917"/>
    </source>
</evidence>
<comment type="similarity">
    <text evidence="4 5">Belongs to the eIF-3 subunit E family.</text>
</comment>
<accession>A0AAF0DTK8</accession>
<comment type="function">
    <text evidence="4">Component of the eukaryotic translation initiation factor 3 (eIF-3) complex, which is involved in protein synthesis of a specialized repertoire of mRNAs and, together with other initiation factors, stimulates binding of mRNA and methionyl-tRNAi to the 40S ribosome. The eIF-3 complex specifically targets and initiates translation of a subset of mRNAs involved in cell proliferation.</text>
</comment>
<dbReference type="InterPro" id="IPR019010">
    <property type="entry name" value="eIF3e_N"/>
</dbReference>
<proteinExistence type="inferred from homology"/>
<evidence type="ECO:0000256" key="7">
    <source>
        <dbReference type="SAM" id="MobiDB-lite"/>
    </source>
</evidence>
<dbReference type="PANTHER" id="PTHR10317">
    <property type="entry name" value="EUKARYOTIC TRANSLATION INITIATION FACTOR 3 SUBUNIT E"/>
    <property type="match status" value="1"/>
</dbReference>
<reference evidence="9" key="1">
    <citation type="submission" date="2023-03" db="EMBL/GenBank/DDBJ databases">
        <title>Mating type loci evolution in Malassezia.</title>
        <authorList>
            <person name="Coelho M.A."/>
        </authorList>
    </citation>
    <scope>NUCLEOTIDE SEQUENCE</scope>
    <source>
        <strain evidence="9">CBS 14135</strain>
    </source>
</reference>
<feature type="compositionally biased region" description="Low complexity" evidence="7">
    <location>
        <begin position="477"/>
        <end position="503"/>
    </location>
</feature>
<evidence type="ECO:0000259" key="8">
    <source>
        <dbReference type="PROSITE" id="PS50250"/>
    </source>
</evidence>
<dbReference type="GO" id="GO:0033290">
    <property type="term" value="C:eukaryotic 48S preinitiation complex"/>
    <property type="evidence" value="ECO:0007669"/>
    <property type="project" value="UniProtKB-UniRule"/>
</dbReference>
<dbReference type="HAMAP" id="MF_03004">
    <property type="entry name" value="eIF3e"/>
    <property type="match status" value="1"/>
</dbReference>
<dbReference type="GO" id="GO:0003743">
    <property type="term" value="F:translation initiation factor activity"/>
    <property type="evidence" value="ECO:0007669"/>
    <property type="project" value="UniProtKB-UniRule"/>
</dbReference>
<evidence type="ECO:0000256" key="5">
    <source>
        <dbReference type="PIRNR" id="PIRNR016255"/>
    </source>
</evidence>
<evidence type="ECO:0000313" key="10">
    <source>
        <dbReference type="Proteomes" id="UP001216638"/>
    </source>
</evidence>
<feature type="domain" description="PCI" evidence="8">
    <location>
        <begin position="243"/>
        <end position="431"/>
    </location>
</feature>
<keyword evidence="1 4" id="KW-0963">Cytoplasm</keyword>
<dbReference type="Proteomes" id="UP001216638">
    <property type="component" value="Chromosome 2"/>
</dbReference>
<dbReference type="Pfam" id="PF01399">
    <property type="entry name" value="PCI"/>
    <property type="match status" value="1"/>
</dbReference>
<evidence type="ECO:0000256" key="2">
    <source>
        <dbReference type="ARBA" id="ARBA00022540"/>
    </source>
</evidence>
<dbReference type="GO" id="GO:0071540">
    <property type="term" value="C:eukaryotic translation initiation factor 3 complex, eIF3e"/>
    <property type="evidence" value="ECO:0007669"/>
    <property type="project" value="UniProtKB-UniRule"/>
</dbReference>
<feature type="coiled-coil region" evidence="6">
    <location>
        <begin position="69"/>
        <end position="96"/>
    </location>
</feature>
<dbReference type="Pfam" id="PF09440">
    <property type="entry name" value="eIF3_N"/>
    <property type="match status" value="1"/>
</dbReference>
<dbReference type="PROSITE" id="PS50250">
    <property type="entry name" value="PCI"/>
    <property type="match status" value="1"/>
</dbReference>
<keyword evidence="2 4" id="KW-0396">Initiation factor</keyword>
<dbReference type="GO" id="GO:0016282">
    <property type="term" value="C:eukaryotic 43S preinitiation complex"/>
    <property type="evidence" value="ECO:0007669"/>
    <property type="project" value="UniProtKB-UniRule"/>
</dbReference>
<comment type="subcellular location">
    <subcellularLocation>
        <location evidence="4 5">Cytoplasm</location>
    </subcellularLocation>
</comment>
<evidence type="ECO:0000256" key="4">
    <source>
        <dbReference type="HAMAP-Rule" id="MF_03004"/>
    </source>
</evidence>
<dbReference type="SMART" id="SM01186">
    <property type="entry name" value="eIF3_N"/>
    <property type="match status" value="1"/>
</dbReference>
<feature type="region of interest" description="Disordered" evidence="7">
    <location>
        <begin position="462"/>
        <end position="503"/>
    </location>
</feature>
<dbReference type="PIRSF" id="PIRSF016255">
    <property type="entry name" value="eIF3e_su6"/>
    <property type="match status" value="1"/>
</dbReference>
<dbReference type="SUPFAM" id="SSF46785">
    <property type="entry name" value="Winged helix' DNA-binding domain"/>
    <property type="match status" value="1"/>
</dbReference>
<comment type="subunit">
    <text evidence="4 5">Component of the eukaryotic translation initiation factor 3 (eIF-3) complex.</text>
</comment>
<dbReference type="InterPro" id="IPR000717">
    <property type="entry name" value="PCI_dom"/>
</dbReference>
<evidence type="ECO:0000256" key="1">
    <source>
        <dbReference type="ARBA" id="ARBA00022490"/>
    </source>
</evidence>
<keyword evidence="6" id="KW-0175">Coiled coil</keyword>
<dbReference type="InterPro" id="IPR036390">
    <property type="entry name" value="WH_DNA-bd_sf"/>
</dbReference>
<sequence length="503" mass="57479">MTAQYDLTQKLLAYLDPHLGFPLLSHLSSTNLFDASDLAKAQYELARHTNMIEYSLQFHKQAFPSEAEPKELLERREQLAERNASLEKESEKVLSVIEDPNVAQALKQDKAHNLEWLQQNYNLTLDQIDALFRYGYFQFSCGNYKEASSYLYHYCVLATDNKLTASSLWGKLACDTLTGEWERAMEDVRQLREHIDAQRATTSAVAGAGNEVTHEDILQKRIWLLHWSLFVFFNHPAGRVKLVELFMSPAYLATIQMSCWWLLRYLVVALVITRRQVSRGYVLETSSNPTGQQSSGTNKLSTQAALRELSKAIQMESYRRDPDPFVDFFHYLYLELDFDRAQEELAKAEQVAKQDFFLQEHADEFVENARFLVSEVYCRIHQNVDIADLSKRLNLSKEEGEKWITKVISESKTDSKIDFKEGIVRMNQPRPVVYQSVIDKTRGITFRTTALTQAMDRRTHLAQANGDARRKSGTKSTTPEPETPATEAPAAEPLAAEAPTAEA</sequence>
<protein>
    <recommendedName>
        <fullName evidence="4 5">Eukaryotic translation initiation factor 3 subunit E</fullName>
        <shortName evidence="4">eIF3e</shortName>
    </recommendedName>
</protein>
<gene>
    <name evidence="4 9" type="primary">INT6</name>
    <name evidence="9" type="ORF">MBRA1_001875</name>
</gene>
<dbReference type="EMBL" id="CP119952">
    <property type="protein sequence ID" value="WFC95228.1"/>
    <property type="molecule type" value="Genomic_DNA"/>
</dbReference>
<organism evidence="9 10">
    <name type="scientific">Malassezia brasiliensis</name>
    <dbReference type="NCBI Taxonomy" id="1821822"/>
    <lineage>
        <taxon>Eukaryota</taxon>
        <taxon>Fungi</taxon>
        <taxon>Dikarya</taxon>
        <taxon>Basidiomycota</taxon>
        <taxon>Ustilaginomycotina</taxon>
        <taxon>Malasseziomycetes</taxon>
        <taxon>Malasseziales</taxon>
        <taxon>Malasseziaceae</taxon>
        <taxon>Malassezia</taxon>
    </lineage>
</organism>
<name>A0AAF0DTK8_9BASI</name>
<dbReference type="GO" id="GO:0001732">
    <property type="term" value="P:formation of cytoplasmic translation initiation complex"/>
    <property type="evidence" value="ECO:0007669"/>
    <property type="project" value="UniProtKB-UniRule"/>
</dbReference>
<dbReference type="AlphaFoldDB" id="A0AAF0DTK8"/>